<feature type="non-terminal residue" evidence="2">
    <location>
        <position position="154"/>
    </location>
</feature>
<feature type="domain" description="Fungal-type protein kinase" evidence="1">
    <location>
        <begin position="2"/>
        <end position="109"/>
    </location>
</feature>
<dbReference type="PANTHER" id="PTHR38248:SF2">
    <property type="entry name" value="FUNK1 11"/>
    <property type="match status" value="1"/>
</dbReference>
<protein>
    <recommendedName>
        <fullName evidence="1">Fungal-type protein kinase domain-containing protein</fullName>
    </recommendedName>
</protein>
<dbReference type="Proteomes" id="UP000775547">
    <property type="component" value="Unassembled WGS sequence"/>
</dbReference>
<dbReference type="AlphaFoldDB" id="A0A9P7G6A6"/>
<accession>A0A9P7G6A6</accession>
<dbReference type="OrthoDB" id="5569250at2759"/>
<name>A0A9P7G6A6_9AGAR</name>
<gene>
    <name evidence="2" type="ORF">DXG03_005556</name>
</gene>
<evidence type="ECO:0000259" key="1">
    <source>
        <dbReference type="Pfam" id="PF17667"/>
    </source>
</evidence>
<reference evidence="2" key="2">
    <citation type="submission" date="2021-10" db="EMBL/GenBank/DDBJ databases">
        <title>Phylogenomics reveals ancestral predisposition of the termite-cultivated fungus Termitomyces towards a domesticated lifestyle.</title>
        <authorList>
            <person name="Auxier B."/>
            <person name="Grum-Grzhimaylo A."/>
            <person name="Cardenas M.E."/>
            <person name="Lodge J.D."/>
            <person name="Laessoe T."/>
            <person name="Pedersen O."/>
            <person name="Smith M.E."/>
            <person name="Kuyper T.W."/>
            <person name="Franco-Molano E.A."/>
            <person name="Baroni T.J."/>
            <person name="Aanen D.K."/>
        </authorList>
    </citation>
    <scope>NUCLEOTIDE SEQUENCE</scope>
    <source>
        <strain evidence="2">AP01</strain>
        <tissue evidence="2">Mycelium</tissue>
    </source>
</reference>
<comment type="caution">
    <text evidence="2">The sequence shown here is derived from an EMBL/GenBank/DDBJ whole genome shotgun (WGS) entry which is preliminary data.</text>
</comment>
<reference evidence="2" key="1">
    <citation type="submission" date="2020-07" db="EMBL/GenBank/DDBJ databases">
        <authorList>
            <person name="Nieuwenhuis M."/>
            <person name="Van De Peppel L.J.J."/>
        </authorList>
    </citation>
    <scope>NUCLEOTIDE SEQUENCE</scope>
    <source>
        <strain evidence="2">AP01</strain>
        <tissue evidence="2">Mycelium</tissue>
    </source>
</reference>
<organism evidence="2 3">
    <name type="scientific">Asterophora parasitica</name>
    <dbReference type="NCBI Taxonomy" id="117018"/>
    <lineage>
        <taxon>Eukaryota</taxon>
        <taxon>Fungi</taxon>
        <taxon>Dikarya</taxon>
        <taxon>Basidiomycota</taxon>
        <taxon>Agaricomycotina</taxon>
        <taxon>Agaricomycetes</taxon>
        <taxon>Agaricomycetidae</taxon>
        <taxon>Agaricales</taxon>
        <taxon>Tricholomatineae</taxon>
        <taxon>Lyophyllaceae</taxon>
        <taxon>Asterophora</taxon>
    </lineage>
</organism>
<sequence>MLWEADSADVFMDVWVHCLESHHHVYDHAALRVFPRGLSARNLMLTLGSGKRVTGFLSDWDFLDTKHHRDRTGGRAAFTFMAADRLVAHPPPHLYRHDLESFFYILVWAALHYDFPNRPRASWVHHFADEWNVQTNVYAHSALSSACNSKQTLL</sequence>
<dbReference type="EMBL" id="JABCKV010000341">
    <property type="protein sequence ID" value="KAG5641307.1"/>
    <property type="molecule type" value="Genomic_DNA"/>
</dbReference>
<dbReference type="PANTHER" id="PTHR38248">
    <property type="entry name" value="FUNK1 6"/>
    <property type="match status" value="1"/>
</dbReference>
<evidence type="ECO:0000313" key="3">
    <source>
        <dbReference type="Proteomes" id="UP000775547"/>
    </source>
</evidence>
<evidence type="ECO:0000313" key="2">
    <source>
        <dbReference type="EMBL" id="KAG5641307.1"/>
    </source>
</evidence>
<proteinExistence type="predicted"/>
<dbReference type="Pfam" id="PF17667">
    <property type="entry name" value="Pkinase_fungal"/>
    <property type="match status" value="1"/>
</dbReference>
<dbReference type="InterPro" id="IPR040976">
    <property type="entry name" value="Pkinase_fungal"/>
</dbReference>
<keyword evidence="3" id="KW-1185">Reference proteome</keyword>